<evidence type="ECO:0000313" key="12">
    <source>
        <dbReference type="Proteomes" id="UP000277580"/>
    </source>
</evidence>
<dbReference type="Gene3D" id="3.30.900.10">
    <property type="entry name" value="HORMA domain"/>
    <property type="match status" value="1"/>
</dbReference>
<protein>
    <submittedName>
        <fullName evidence="11">HORMA-domain-containing protein</fullName>
    </submittedName>
</protein>
<keyword evidence="4" id="KW-0479">Metal-binding</keyword>
<feature type="region of interest" description="Disordered" evidence="9">
    <location>
        <begin position="1"/>
        <end position="25"/>
    </location>
</feature>
<evidence type="ECO:0000313" key="11">
    <source>
        <dbReference type="EMBL" id="RPB07219.1"/>
    </source>
</evidence>
<feature type="region of interest" description="Disordered" evidence="9">
    <location>
        <begin position="309"/>
        <end position="385"/>
    </location>
</feature>
<dbReference type="Gene3D" id="3.30.40.10">
    <property type="entry name" value="Zinc/RING finger domain, C3HC4 (zinc finger)"/>
    <property type="match status" value="1"/>
</dbReference>
<comment type="subcellular location">
    <subcellularLocation>
        <location evidence="2">Chromosome</location>
    </subcellularLocation>
    <subcellularLocation>
        <location evidence="1">Nucleus</location>
    </subcellularLocation>
</comment>
<dbReference type="Pfam" id="PF00628">
    <property type="entry name" value="PHD"/>
    <property type="match status" value="1"/>
</dbReference>
<proteinExistence type="predicted"/>
<dbReference type="SMART" id="SM00249">
    <property type="entry name" value="PHD"/>
    <property type="match status" value="1"/>
</dbReference>
<dbReference type="PANTHER" id="PTHR48225:SF7">
    <property type="entry name" value="MEIOSIS-SPECIFIC PROTEIN HOP1"/>
    <property type="match status" value="1"/>
</dbReference>
<dbReference type="GO" id="GO:0005694">
    <property type="term" value="C:chromosome"/>
    <property type="evidence" value="ECO:0007669"/>
    <property type="project" value="UniProtKB-SubCell"/>
</dbReference>
<evidence type="ECO:0000256" key="9">
    <source>
        <dbReference type="SAM" id="MobiDB-lite"/>
    </source>
</evidence>
<name>A0A3N4KCZ1_9PEZI</name>
<evidence type="ECO:0000256" key="2">
    <source>
        <dbReference type="ARBA" id="ARBA00004286"/>
    </source>
</evidence>
<dbReference type="PROSITE" id="PS50815">
    <property type="entry name" value="HORMA"/>
    <property type="match status" value="1"/>
</dbReference>
<dbReference type="STRING" id="1392247.A0A3N4KCZ1"/>
<feature type="compositionally biased region" description="Polar residues" evidence="9">
    <location>
        <begin position="373"/>
        <end position="382"/>
    </location>
</feature>
<dbReference type="SUPFAM" id="SSF57903">
    <property type="entry name" value="FYVE/PHD zinc finger"/>
    <property type="match status" value="1"/>
</dbReference>
<dbReference type="GO" id="GO:0007130">
    <property type="term" value="P:synaptonemal complex assembly"/>
    <property type="evidence" value="ECO:0007669"/>
    <property type="project" value="TreeGrafter"/>
</dbReference>
<reference evidence="11 12" key="1">
    <citation type="journal article" date="2018" name="Nat. Ecol. Evol.">
        <title>Pezizomycetes genomes reveal the molecular basis of ectomycorrhizal truffle lifestyle.</title>
        <authorList>
            <person name="Murat C."/>
            <person name="Payen T."/>
            <person name="Noel B."/>
            <person name="Kuo A."/>
            <person name="Morin E."/>
            <person name="Chen J."/>
            <person name="Kohler A."/>
            <person name="Krizsan K."/>
            <person name="Balestrini R."/>
            <person name="Da Silva C."/>
            <person name="Montanini B."/>
            <person name="Hainaut M."/>
            <person name="Levati E."/>
            <person name="Barry K.W."/>
            <person name="Belfiori B."/>
            <person name="Cichocki N."/>
            <person name="Clum A."/>
            <person name="Dockter R.B."/>
            <person name="Fauchery L."/>
            <person name="Guy J."/>
            <person name="Iotti M."/>
            <person name="Le Tacon F."/>
            <person name="Lindquist E.A."/>
            <person name="Lipzen A."/>
            <person name="Malagnac F."/>
            <person name="Mello A."/>
            <person name="Molinier V."/>
            <person name="Miyauchi S."/>
            <person name="Poulain J."/>
            <person name="Riccioni C."/>
            <person name="Rubini A."/>
            <person name="Sitrit Y."/>
            <person name="Splivallo R."/>
            <person name="Traeger S."/>
            <person name="Wang M."/>
            <person name="Zifcakova L."/>
            <person name="Wipf D."/>
            <person name="Zambonelli A."/>
            <person name="Paolocci F."/>
            <person name="Nowrousian M."/>
            <person name="Ottonello S."/>
            <person name="Baldrian P."/>
            <person name="Spatafora J.W."/>
            <person name="Henrissat B."/>
            <person name="Nagy L.G."/>
            <person name="Aury J.M."/>
            <person name="Wincker P."/>
            <person name="Grigoriev I.V."/>
            <person name="Bonfante P."/>
            <person name="Martin F.M."/>
        </authorList>
    </citation>
    <scope>NUCLEOTIDE SEQUENCE [LARGE SCALE GENOMIC DNA]</scope>
    <source>
        <strain evidence="11 12">CCBAS932</strain>
    </source>
</reference>
<dbReference type="InterPro" id="IPR051294">
    <property type="entry name" value="HORMA_MeioticProgression"/>
</dbReference>
<dbReference type="InterPro" id="IPR011011">
    <property type="entry name" value="Znf_FYVE_PHD"/>
</dbReference>
<dbReference type="AlphaFoldDB" id="A0A3N4KCZ1"/>
<dbReference type="PANTHER" id="PTHR48225">
    <property type="entry name" value="HORMA DOMAIN-CONTAINING PROTEIN 1"/>
    <property type="match status" value="1"/>
</dbReference>
<feature type="compositionally biased region" description="Polar residues" evidence="9">
    <location>
        <begin position="313"/>
        <end position="327"/>
    </location>
</feature>
<dbReference type="InterPro" id="IPR036570">
    <property type="entry name" value="HORMA_dom_sf"/>
</dbReference>
<feature type="region of interest" description="Disordered" evidence="9">
    <location>
        <begin position="759"/>
        <end position="828"/>
    </location>
</feature>
<evidence type="ECO:0000256" key="5">
    <source>
        <dbReference type="ARBA" id="ARBA00022771"/>
    </source>
</evidence>
<dbReference type="InParanoid" id="A0A3N4KCZ1"/>
<evidence type="ECO:0000256" key="7">
    <source>
        <dbReference type="ARBA" id="ARBA00023242"/>
    </source>
</evidence>
<accession>A0A3N4KCZ1</accession>
<dbReference type="GO" id="GO:0051598">
    <property type="term" value="P:meiotic recombination checkpoint signaling"/>
    <property type="evidence" value="ECO:0007669"/>
    <property type="project" value="TreeGrafter"/>
</dbReference>
<dbReference type="EMBL" id="ML119191">
    <property type="protein sequence ID" value="RPB07219.1"/>
    <property type="molecule type" value="Genomic_DNA"/>
</dbReference>
<dbReference type="InterPro" id="IPR013083">
    <property type="entry name" value="Znf_RING/FYVE/PHD"/>
</dbReference>
<dbReference type="GO" id="GO:0005634">
    <property type="term" value="C:nucleus"/>
    <property type="evidence" value="ECO:0007669"/>
    <property type="project" value="UniProtKB-SubCell"/>
</dbReference>
<dbReference type="Proteomes" id="UP000277580">
    <property type="component" value="Unassembled WGS sequence"/>
</dbReference>
<evidence type="ECO:0000256" key="3">
    <source>
        <dbReference type="ARBA" id="ARBA00022454"/>
    </source>
</evidence>
<feature type="compositionally biased region" description="Basic and acidic residues" evidence="9">
    <location>
        <begin position="794"/>
        <end position="804"/>
    </location>
</feature>
<keyword evidence="7" id="KW-0539">Nucleus</keyword>
<organism evidence="11 12">
    <name type="scientific">Morchella conica CCBAS932</name>
    <dbReference type="NCBI Taxonomy" id="1392247"/>
    <lineage>
        <taxon>Eukaryota</taxon>
        <taxon>Fungi</taxon>
        <taxon>Dikarya</taxon>
        <taxon>Ascomycota</taxon>
        <taxon>Pezizomycotina</taxon>
        <taxon>Pezizomycetes</taxon>
        <taxon>Pezizales</taxon>
        <taxon>Morchellaceae</taxon>
        <taxon>Morchella</taxon>
    </lineage>
</organism>
<feature type="compositionally biased region" description="Polar residues" evidence="9">
    <location>
        <begin position="805"/>
        <end position="815"/>
    </location>
</feature>
<evidence type="ECO:0000256" key="4">
    <source>
        <dbReference type="ARBA" id="ARBA00022723"/>
    </source>
</evidence>
<evidence type="ECO:0000259" key="10">
    <source>
        <dbReference type="PROSITE" id="PS50815"/>
    </source>
</evidence>
<keyword evidence="12" id="KW-1185">Reference proteome</keyword>
<keyword evidence="5" id="KW-0863">Zinc-finger</keyword>
<evidence type="ECO:0000256" key="1">
    <source>
        <dbReference type="ARBA" id="ARBA00004123"/>
    </source>
</evidence>
<keyword evidence="8" id="KW-0469">Meiosis</keyword>
<evidence type="ECO:0000256" key="8">
    <source>
        <dbReference type="ARBA" id="ARBA00023254"/>
    </source>
</evidence>
<dbReference type="InterPro" id="IPR019787">
    <property type="entry name" value="Znf_PHD-finger"/>
</dbReference>
<feature type="domain" description="HORMA" evidence="10">
    <location>
        <begin position="43"/>
        <end position="280"/>
    </location>
</feature>
<feature type="compositionally biased region" description="Low complexity" evidence="9">
    <location>
        <begin position="328"/>
        <end position="342"/>
    </location>
</feature>
<dbReference type="SUPFAM" id="SSF56019">
    <property type="entry name" value="The spindle assembly checkpoint protein mad2"/>
    <property type="match status" value="1"/>
</dbReference>
<dbReference type="OrthoDB" id="1928087at2759"/>
<dbReference type="GO" id="GO:0008270">
    <property type="term" value="F:zinc ion binding"/>
    <property type="evidence" value="ECO:0007669"/>
    <property type="project" value="UniProtKB-KW"/>
</dbReference>
<dbReference type="Pfam" id="PF02301">
    <property type="entry name" value="HORMA"/>
    <property type="match status" value="1"/>
</dbReference>
<dbReference type="InterPro" id="IPR001965">
    <property type="entry name" value="Znf_PHD"/>
</dbReference>
<dbReference type="InterPro" id="IPR003511">
    <property type="entry name" value="HORMA_dom"/>
</dbReference>
<evidence type="ECO:0000256" key="6">
    <source>
        <dbReference type="ARBA" id="ARBA00022833"/>
    </source>
</evidence>
<gene>
    <name evidence="11" type="ORF">P167DRAFT_579526</name>
</gene>
<keyword evidence="6" id="KW-0862">Zinc</keyword>
<sequence length="890" mass="99051">MAIGQALLTKPPKPKIPQQQRQEQVTKRLNNNTVIQDQSLKFEQSLELVRTLLGASIGCLSFLRGLLPEECFVEKRYGGKSSAAMSYRSFTSDIDDESFKKGSAGSGTRVKRLRRGYSGEADQLLDWLEIGIFDALQKGYLKAVQLAIYVDKEHPEIIVESYTFSFSYREKEDGTSAIGLRVTDINGRGVTVEDANKNLQLMMRRLIVITQNLPPLPDQRWLTIRLHYLDHTPSDYNPPSFVRVSANASPLQFHENDANDIERLEVGSLNAGFHAISLKISSVNNTESQERPKRRRGLKIIHADTDIEAPLFTTDSSQTTPRGCSNATGISETSEGLSSGSGQEKISNESPVTEKRQASGNDKNIKRPPVHLPQTSGRAGRNTQEKISLRGMLRPVVREDDVTETQPLADDPGASDNQNSLFDTELLPTLHFETQAVDRIQNPIHTSANPTNISSGIVRTGLDLVLSHPLISGEKGPPLGVSGPTIPTHRRQSTRILQKVDNVKSADKTVGRTKLSKVKIIELKLKEKSKDIQNSSRKSRTIDGDEWKGETHEGRINCECGEDKPEGNMICCDNCDEWQHTDCYGFISAKDSRIPDHHVCYSCLLGANEGKILEEMRNMALFRRALKTIWSVDVFPSSNKVFANKLGCDLPTALQITKRLESEGFIAHDVAKSKLWRKRAYEILKTNETKSLMDAEYFDPLKKISHHFENSSSANITRKSPLGEIPLVEPLPETFLNSLQLMDAGIQDSQELERGFGESNAAPAYKSKTRVTDHDADSTADEEENMPILKHTRKDITHYDKTIDRSGNSGLSSNRADIASHNSKPKTRAPFEIVESPEPMEIDSVGKPQAPLNADRVLPKAINHKRLPLMNVGGALHDIFVGEELGQRDF</sequence>
<keyword evidence="3" id="KW-0158">Chromosome</keyword>